<feature type="chain" id="PRO_5045829488" description="Helicase" evidence="1">
    <location>
        <begin position="22"/>
        <end position="102"/>
    </location>
</feature>
<organism evidence="2 3">
    <name type="scientific">Pedococcus ginsenosidimutans</name>
    <dbReference type="NCBI Taxonomy" id="490570"/>
    <lineage>
        <taxon>Bacteria</taxon>
        <taxon>Bacillati</taxon>
        <taxon>Actinomycetota</taxon>
        <taxon>Actinomycetes</taxon>
        <taxon>Micrococcales</taxon>
        <taxon>Intrasporangiaceae</taxon>
        <taxon>Pedococcus</taxon>
    </lineage>
</organism>
<comment type="caution">
    <text evidence="2">The sequence shown here is derived from an EMBL/GenBank/DDBJ whole genome shotgun (WGS) entry which is preliminary data.</text>
</comment>
<dbReference type="NCBIfam" id="TIGR03816">
    <property type="entry name" value="tadE_like_DECH"/>
    <property type="match status" value="1"/>
</dbReference>
<gene>
    <name evidence="2" type="ORF">GCM10025782_03810</name>
</gene>
<keyword evidence="3" id="KW-1185">Reference proteome</keyword>
<sequence>MLVMLLGAALALASASGAAHRARAAADLGALAAASSVQATGDAGLACARGADVVARNSARQVSCAVAADGSVTVVAQSRVGLTLSGVTPATAQITARAGPAP</sequence>
<evidence type="ECO:0008006" key="4">
    <source>
        <dbReference type="Google" id="ProtNLM"/>
    </source>
</evidence>
<evidence type="ECO:0000256" key="1">
    <source>
        <dbReference type="SAM" id="SignalP"/>
    </source>
</evidence>
<keyword evidence="1" id="KW-0732">Signal</keyword>
<proteinExistence type="predicted"/>
<dbReference type="Proteomes" id="UP001500556">
    <property type="component" value="Unassembled WGS sequence"/>
</dbReference>
<evidence type="ECO:0000313" key="2">
    <source>
        <dbReference type="EMBL" id="GAA4710983.1"/>
    </source>
</evidence>
<name>A0ABP8XQ80_9MICO</name>
<dbReference type="EMBL" id="BAABLO010000001">
    <property type="protein sequence ID" value="GAA4710983.1"/>
    <property type="molecule type" value="Genomic_DNA"/>
</dbReference>
<dbReference type="InterPro" id="IPR021202">
    <property type="entry name" value="Rv3654c-like"/>
</dbReference>
<accession>A0ABP8XQ80</accession>
<feature type="signal peptide" evidence="1">
    <location>
        <begin position="1"/>
        <end position="21"/>
    </location>
</feature>
<evidence type="ECO:0000313" key="3">
    <source>
        <dbReference type="Proteomes" id="UP001500556"/>
    </source>
</evidence>
<reference evidence="3" key="1">
    <citation type="journal article" date="2019" name="Int. J. Syst. Evol. Microbiol.">
        <title>The Global Catalogue of Microorganisms (GCM) 10K type strain sequencing project: providing services to taxonomists for standard genome sequencing and annotation.</title>
        <authorList>
            <consortium name="The Broad Institute Genomics Platform"/>
            <consortium name="The Broad Institute Genome Sequencing Center for Infectious Disease"/>
            <person name="Wu L."/>
            <person name="Ma J."/>
        </authorList>
    </citation>
    <scope>NUCLEOTIDE SEQUENCE [LARGE SCALE GENOMIC DNA]</scope>
    <source>
        <strain evidence="3">JCM 18961</strain>
    </source>
</reference>
<protein>
    <recommendedName>
        <fullName evidence="4">Helicase</fullName>
    </recommendedName>
</protein>